<dbReference type="WBParaSite" id="RSKR_0000295166.1">
    <property type="protein sequence ID" value="RSKR_0000295166.1"/>
    <property type="gene ID" value="RSKR_0000295166"/>
</dbReference>
<organism evidence="1 2">
    <name type="scientific">Rhabditophanes sp. KR3021</name>
    <dbReference type="NCBI Taxonomy" id="114890"/>
    <lineage>
        <taxon>Eukaryota</taxon>
        <taxon>Metazoa</taxon>
        <taxon>Ecdysozoa</taxon>
        <taxon>Nematoda</taxon>
        <taxon>Chromadorea</taxon>
        <taxon>Rhabditida</taxon>
        <taxon>Tylenchina</taxon>
        <taxon>Panagrolaimomorpha</taxon>
        <taxon>Strongyloidoidea</taxon>
        <taxon>Alloionematidae</taxon>
        <taxon>Rhabditophanes</taxon>
    </lineage>
</organism>
<dbReference type="Proteomes" id="UP000095286">
    <property type="component" value="Unplaced"/>
</dbReference>
<reference evidence="2" key="1">
    <citation type="submission" date="2016-11" db="UniProtKB">
        <authorList>
            <consortium name="WormBaseParasite"/>
        </authorList>
    </citation>
    <scope>IDENTIFICATION</scope>
    <source>
        <strain evidence="2">KR3021</strain>
    </source>
</reference>
<sequence>MGKVASAISPYNPTKTDLLKTSKSWRYILRNPLALRLDENLIYYNDRLVLPQSESSELFTFLHKSHMGRAGMLREYRSFYFIPNFDKILISSYEACSKFRYTEKRELVHWVPSELPNERVYMDFGQIQNGHAQQHYL</sequence>
<proteinExistence type="predicted"/>
<accession>A0AC35TPD6</accession>
<name>A0AC35TPD6_9BILA</name>
<evidence type="ECO:0000313" key="2">
    <source>
        <dbReference type="WBParaSite" id="RSKR_0000295166.1"/>
    </source>
</evidence>
<protein>
    <submittedName>
        <fullName evidence="2">F-box domain-containing protein</fullName>
    </submittedName>
</protein>
<evidence type="ECO:0000313" key="1">
    <source>
        <dbReference type="Proteomes" id="UP000095286"/>
    </source>
</evidence>